<gene>
    <name evidence="4" type="primary">trmR</name>
    <name evidence="5" type="ORF">DAT561_0300</name>
</gene>
<protein>
    <recommendedName>
        <fullName evidence="4">tRNA 5-hydroxyuridine methyltransferase</fullName>
        <ecNumber evidence="4">2.1.1.-</ecNumber>
    </recommendedName>
    <alternativeName>
        <fullName evidence="4">ho5U methyltransferase</fullName>
    </alternativeName>
</protein>
<keyword evidence="3 4" id="KW-0949">S-adenosyl-L-methionine</keyword>
<evidence type="ECO:0000256" key="3">
    <source>
        <dbReference type="ARBA" id="ARBA00022691"/>
    </source>
</evidence>
<dbReference type="InterPro" id="IPR029063">
    <property type="entry name" value="SAM-dependent_MTases_sf"/>
</dbReference>
<feature type="binding site" evidence="4">
    <location>
        <position position="148"/>
    </location>
    <ligand>
        <name>S-adenosyl-L-methionine</name>
        <dbReference type="ChEBI" id="CHEBI:59789"/>
    </ligand>
</feature>
<comment type="similarity">
    <text evidence="4">Belongs to the class I-like SAM-binding methyltransferase superfamily. Cation-dependent O-methyltransferase family.</text>
</comment>
<feature type="binding site" evidence="4">
    <location>
        <position position="54"/>
    </location>
    <ligand>
        <name>S-adenosyl-L-methionine</name>
        <dbReference type="ChEBI" id="CHEBI:59789"/>
    </ligand>
</feature>
<reference evidence="5 6" key="1">
    <citation type="submission" date="2018-01" db="EMBL/GenBank/DDBJ databases">
        <title>Whole genome sequence of Melissococcus plutonius DAT561.</title>
        <authorList>
            <person name="Okumura K."/>
            <person name="Takamatsu D."/>
            <person name="Okura M."/>
        </authorList>
    </citation>
    <scope>NUCLEOTIDE SEQUENCE [LARGE SCALE GENOMIC DNA]</scope>
    <source>
        <strain evidence="5 6">DAT561</strain>
    </source>
</reference>
<dbReference type="GO" id="GO:0008757">
    <property type="term" value="F:S-adenosylmethionine-dependent methyltransferase activity"/>
    <property type="evidence" value="ECO:0007669"/>
    <property type="project" value="TreeGrafter"/>
</dbReference>
<evidence type="ECO:0000256" key="4">
    <source>
        <dbReference type="HAMAP-Rule" id="MF_02217"/>
    </source>
</evidence>
<dbReference type="Gene3D" id="3.40.50.150">
    <property type="entry name" value="Vaccinia Virus protein VP39"/>
    <property type="match status" value="1"/>
</dbReference>
<dbReference type="GO" id="GO:0008171">
    <property type="term" value="F:O-methyltransferase activity"/>
    <property type="evidence" value="ECO:0007669"/>
    <property type="project" value="InterPro"/>
</dbReference>
<name>A0A2Z5Y0X7_9ENTE</name>
<evidence type="ECO:0000256" key="2">
    <source>
        <dbReference type="ARBA" id="ARBA00022679"/>
    </source>
</evidence>
<organism evidence="5 6">
    <name type="scientific">Melissococcus plutonius</name>
    <dbReference type="NCBI Taxonomy" id="33970"/>
    <lineage>
        <taxon>Bacteria</taxon>
        <taxon>Bacillati</taxon>
        <taxon>Bacillota</taxon>
        <taxon>Bacilli</taxon>
        <taxon>Lactobacillales</taxon>
        <taxon>Enterococcaceae</taxon>
        <taxon>Melissococcus</taxon>
    </lineage>
</organism>
<comment type="function">
    <text evidence="4">Catalyzes the methylation of 5-hydroxyuridine (ho5U) to form 5-methoxyuridine (mo5U) at position 34 in tRNAs.</text>
</comment>
<dbReference type="PROSITE" id="PS51682">
    <property type="entry name" value="SAM_OMT_I"/>
    <property type="match status" value="1"/>
</dbReference>
<evidence type="ECO:0000313" key="6">
    <source>
        <dbReference type="Proteomes" id="UP000269226"/>
    </source>
</evidence>
<dbReference type="PANTHER" id="PTHR10509:SF14">
    <property type="entry name" value="CAFFEOYL-COA O-METHYLTRANSFERASE 3-RELATED"/>
    <property type="match status" value="1"/>
</dbReference>
<dbReference type="AlphaFoldDB" id="A0A2Z5Y0X7"/>
<dbReference type="Pfam" id="PF01596">
    <property type="entry name" value="Methyltransf_3"/>
    <property type="match status" value="1"/>
</dbReference>
<proteinExistence type="inferred from homology"/>
<feature type="binding site" evidence="4">
    <location>
        <position position="84"/>
    </location>
    <ligand>
        <name>S-adenosyl-L-methionine</name>
        <dbReference type="ChEBI" id="CHEBI:59789"/>
    </ligand>
</feature>
<evidence type="ECO:0000256" key="1">
    <source>
        <dbReference type="ARBA" id="ARBA00022603"/>
    </source>
</evidence>
<dbReference type="HAMAP" id="MF_02217">
    <property type="entry name" value="TrmR_methyltr"/>
    <property type="match status" value="1"/>
</dbReference>
<dbReference type="InterPro" id="IPR002935">
    <property type="entry name" value="SAM_O-MeTrfase"/>
</dbReference>
<feature type="binding site" evidence="4">
    <location>
        <position position="102"/>
    </location>
    <ligand>
        <name>S-adenosyl-L-methionine</name>
        <dbReference type="ChEBI" id="CHEBI:59789"/>
    </ligand>
</feature>
<dbReference type="PANTHER" id="PTHR10509">
    <property type="entry name" value="O-METHYLTRANSFERASE-RELATED"/>
    <property type="match status" value="1"/>
</dbReference>
<dbReference type="EC" id="2.1.1.-" evidence="4"/>
<dbReference type="InterPro" id="IPR050362">
    <property type="entry name" value="Cation-dep_OMT"/>
</dbReference>
<comment type="catalytic activity">
    <reaction evidence="4">
        <text>5-hydroxyuridine(34) in tRNA + S-adenosyl-L-methionine = 5-methoxyuridine(34) in tRNA + S-adenosyl-L-homocysteine + H(+)</text>
        <dbReference type="Rhea" id="RHEA:60524"/>
        <dbReference type="Rhea" id="RHEA-COMP:13381"/>
        <dbReference type="Rhea" id="RHEA-COMP:15591"/>
        <dbReference type="ChEBI" id="CHEBI:15378"/>
        <dbReference type="ChEBI" id="CHEBI:57856"/>
        <dbReference type="ChEBI" id="CHEBI:59789"/>
        <dbReference type="ChEBI" id="CHEBI:136877"/>
        <dbReference type="ChEBI" id="CHEBI:143860"/>
    </reaction>
</comment>
<keyword evidence="2 4" id="KW-0808">Transferase</keyword>
<comment type="caution">
    <text evidence="4">Lacks conserved residue(s) required for the propagation of feature annotation.</text>
</comment>
<sequence>MERNPVESIMQNEMMHRPIVKPELLNFMRTKQKPLMGEIGKIEEEAHKDGIPIIPHETVVFLQFFLKQLKPKNILEVGTAIGFSSSLMAQLIEKNGHVTTIDRYDLMIKKAQQTYKRLGLTEKITLLEGQAAEILPTLTETYDFIFMDSAKAKYIEFLPECLRLLPIGGILMVDDIFQGGTILETKDKISRGNRAIHRNLNRFLEVVMHHPDLTSTLLPLGDGLILITKDKESIQISEKDNNEK</sequence>
<dbReference type="SUPFAM" id="SSF53335">
    <property type="entry name" value="S-adenosyl-L-methionine-dependent methyltransferases"/>
    <property type="match status" value="1"/>
</dbReference>
<comment type="subunit">
    <text evidence="4">Homodimer.</text>
</comment>
<keyword evidence="4" id="KW-0819">tRNA processing</keyword>
<dbReference type="GO" id="GO:0016300">
    <property type="term" value="F:tRNA (uridine) methyltransferase activity"/>
    <property type="evidence" value="ECO:0007669"/>
    <property type="project" value="UniProtKB-UniRule"/>
</dbReference>
<dbReference type="Proteomes" id="UP000269226">
    <property type="component" value="Chromosome"/>
</dbReference>
<evidence type="ECO:0000313" key="5">
    <source>
        <dbReference type="EMBL" id="BBC60439.1"/>
    </source>
</evidence>
<accession>A0A2Z5Y0X7</accession>
<dbReference type="CDD" id="cd02440">
    <property type="entry name" value="AdoMet_MTases"/>
    <property type="match status" value="1"/>
</dbReference>
<keyword evidence="1 4" id="KW-0489">Methyltransferase</keyword>
<dbReference type="EMBL" id="AP018492">
    <property type="protein sequence ID" value="BBC60439.1"/>
    <property type="molecule type" value="Genomic_DNA"/>
</dbReference>
<dbReference type="InterPro" id="IPR043675">
    <property type="entry name" value="TrmR_methyltr"/>
</dbReference>
<dbReference type="GO" id="GO:0030488">
    <property type="term" value="P:tRNA methylation"/>
    <property type="evidence" value="ECO:0007669"/>
    <property type="project" value="UniProtKB-UniRule"/>
</dbReference>